<dbReference type="Gene3D" id="3.30.70.100">
    <property type="match status" value="2"/>
</dbReference>
<protein>
    <submittedName>
        <fullName evidence="1">DUF1428 family protein</fullName>
    </submittedName>
</protein>
<comment type="caution">
    <text evidence="1">The sequence shown here is derived from an EMBL/GenBank/DDBJ whole genome shotgun (WGS) entry which is preliminary data.</text>
</comment>
<keyword evidence="2" id="KW-1185">Reference proteome</keyword>
<organism evidence="1 2">
    <name type="scientific">Sphingomonas horti</name>
    <dbReference type="NCBI Taxonomy" id="2682842"/>
    <lineage>
        <taxon>Bacteria</taxon>
        <taxon>Pseudomonadati</taxon>
        <taxon>Pseudomonadota</taxon>
        <taxon>Alphaproteobacteria</taxon>
        <taxon>Sphingomonadales</taxon>
        <taxon>Sphingomonadaceae</taxon>
        <taxon>Sphingomonas</taxon>
    </lineage>
</organism>
<sequence>MTYVEGFLVPVPADKKDAYRAHARGAAPLLLEFGARRMVESWGDDLPDGKVTDFKRAVQAEAGEAVVFSWFEYPSKDARDAANQRMMSDPRMEQLATSAPFDGKRMIFGGFEAIVDEGAGQGSYIDGFVVPVLPGKGEAYRAMAAKAAPVFREHGALRVIEAMADDVPKGRVTDFYRAVKAEEGEAIVFSFIEWPDKATRDAGWQKMMADERMKPEGDMPFAGPRMFWGGFEPILDTAKVSA</sequence>
<evidence type="ECO:0000313" key="2">
    <source>
        <dbReference type="Proteomes" id="UP000441389"/>
    </source>
</evidence>
<dbReference type="Proteomes" id="UP000441389">
    <property type="component" value="Unassembled WGS sequence"/>
</dbReference>
<dbReference type="InterPro" id="IPR009874">
    <property type="entry name" value="DUF1428"/>
</dbReference>
<evidence type="ECO:0000313" key="1">
    <source>
        <dbReference type="EMBL" id="MVO78860.1"/>
    </source>
</evidence>
<proteinExistence type="predicted"/>
<gene>
    <name evidence="1" type="ORF">GON01_13070</name>
</gene>
<dbReference type="EMBL" id="WQMS01000016">
    <property type="protein sequence ID" value="MVO78860.1"/>
    <property type="molecule type" value="Genomic_DNA"/>
</dbReference>
<name>A0A6I4J2L3_9SPHN</name>
<dbReference type="Pfam" id="PF07237">
    <property type="entry name" value="DUF1428"/>
    <property type="match status" value="2"/>
</dbReference>
<dbReference type="InterPro" id="IPR011008">
    <property type="entry name" value="Dimeric_a/b-barrel"/>
</dbReference>
<dbReference type="SUPFAM" id="SSF54909">
    <property type="entry name" value="Dimeric alpha+beta barrel"/>
    <property type="match status" value="2"/>
</dbReference>
<accession>A0A6I4J2L3</accession>
<reference evidence="1 2" key="1">
    <citation type="submission" date="2019-12" db="EMBL/GenBank/DDBJ databases">
        <authorList>
            <person name="Huq M.A."/>
        </authorList>
    </citation>
    <scope>NUCLEOTIDE SEQUENCE [LARGE SCALE GENOMIC DNA]</scope>
    <source>
        <strain evidence="1 2">MAH-20</strain>
    </source>
</reference>
<dbReference type="AlphaFoldDB" id="A0A6I4J2L3"/>